<proteinExistence type="predicted"/>
<name>A0A834M8N2_RHYFE</name>
<comment type="caution">
    <text evidence="1">The sequence shown here is derived from an EMBL/GenBank/DDBJ whole genome shotgun (WGS) entry which is preliminary data.</text>
</comment>
<evidence type="ECO:0000313" key="1">
    <source>
        <dbReference type="EMBL" id="KAF7274768.1"/>
    </source>
</evidence>
<keyword evidence="2" id="KW-1185">Reference proteome</keyword>
<evidence type="ECO:0000313" key="2">
    <source>
        <dbReference type="Proteomes" id="UP000625711"/>
    </source>
</evidence>
<protein>
    <submittedName>
        <fullName evidence="1">Uncharacterized protein</fullName>
    </submittedName>
</protein>
<organism evidence="1 2">
    <name type="scientific">Rhynchophorus ferrugineus</name>
    <name type="common">Red palm weevil</name>
    <name type="synonym">Curculio ferrugineus</name>
    <dbReference type="NCBI Taxonomy" id="354439"/>
    <lineage>
        <taxon>Eukaryota</taxon>
        <taxon>Metazoa</taxon>
        <taxon>Ecdysozoa</taxon>
        <taxon>Arthropoda</taxon>
        <taxon>Hexapoda</taxon>
        <taxon>Insecta</taxon>
        <taxon>Pterygota</taxon>
        <taxon>Neoptera</taxon>
        <taxon>Endopterygota</taxon>
        <taxon>Coleoptera</taxon>
        <taxon>Polyphaga</taxon>
        <taxon>Cucujiformia</taxon>
        <taxon>Curculionidae</taxon>
        <taxon>Dryophthorinae</taxon>
        <taxon>Rhynchophorus</taxon>
    </lineage>
</organism>
<reference evidence="1" key="1">
    <citation type="submission" date="2020-08" db="EMBL/GenBank/DDBJ databases">
        <title>Genome sequencing and assembly of the red palm weevil Rhynchophorus ferrugineus.</title>
        <authorList>
            <person name="Dias G.B."/>
            <person name="Bergman C.M."/>
            <person name="Manee M."/>
        </authorList>
    </citation>
    <scope>NUCLEOTIDE SEQUENCE</scope>
    <source>
        <strain evidence="1">AA-2017</strain>
        <tissue evidence="1">Whole larva</tissue>
    </source>
</reference>
<dbReference type="Proteomes" id="UP000625711">
    <property type="component" value="Unassembled WGS sequence"/>
</dbReference>
<sequence>MCQAGDFSIDLLQTTKAASINKQVISNYQTRHHYGMLLAIRSRYSFFQSQRLQSIYENSRNHTRYYHRITRYIHLYYIHLQEENHRQN</sequence>
<dbReference type="AlphaFoldDB" id="A0A834M8N2"/>
<accession>A0A834M8N2</accession>
<dbReference type="EMBL" id="JAACXV010012143">
    <property type="protein sequence ID" value="KAF7274768.1"/>
    <property type="molecule type" value="Genomic_DNA"/>
</dbReference>
<gene>
    <name evidence="1" type="ORF">GWI33_012563</name>
</gene>